<dbReference type="HAMAP" id="MF_00741">
    <property type="entry name" value="AIRS"/>
    <property type="match status" value="1"/>
</dbReference>
<comment type="catalytic activity">
    <reaction evidence="11 12">
        <text>2-formamido-N(1)-(5-O-phospho-beta-D-ribosyl)acetamidine + ATP = 5-amino-1-(5-phospho-beta-D-ribosyl)imidazole + ADP + phosphate + H(+)</text>
        <dbReference type="Rhea" id="RHEA:23032"/>
        <dbReference type="ChEBI" id="CHEBI:15378"/>
        <dbReference type="ChEBI" id="CHEBI:30616"/>
        <dbReference type="ChEBI" id="CHEBI:43474"/>
        <dbReference type="ChEBI" id="CHEBI:137981"/>
        <dbReference type="ChEBI" id="CHEBI:147287"/>
        <dbReference type="ChEBI" id="CHEBI:456216"/>
        <dbReference type="EC" id="6.3.3.1"/>
    </reaction>
</comment>
<dbReference type="InterPro" id="IPR036921">
    <property type="entry name" value="PurM-like_N_sf"/>
</dbReference>
<protein>
    <recommendedName>
        <fullName evidence="4 12">Phosphoribosylformylglycinamidine cyclo-ligase</fullName>
        <ecNumber evidence="3 12">6.3.3.1</ecNumber>
    </recommendedName>
    <alternativeName>
        <fullName evidence="9 12">AIR synthase</fullName>
    </alternativeName>
    <alternativeName>
        <fullName evidence="10 12">AIRS</fullName>
    </alternativeName>
    <alternativeName>
        <fullName evidence="8 12">Phosphoribosyl-aminoimidazole synthetase</fullName>
    </alternativeName>
</protein>
<dbReference type="EC" id="6.3.3.1" evidence="3 12"/>
<feature type="domain" description="PurM-like C-terminal" evidence="14">
    <location>
        <begin position="172"/>
        <end position="332"/>
    </location>
</feature>
<dbReference type="NCBIfam" id="TIGR00878">
    <property type="entry name" value="purM"/>
    <property type="match status" value="1"/>
</dbReference>
<evidence type="ECO:0000256" key="9">
    <source>
        <dbReference type="ARBA" id="ARBA00032931"/>
    </source>
</evidence>
<keyword evidence="12" id="KW-0658">Purine biosynthesis</keyword>
<reference evidence="15" key="1">
    <citation type="submission" date="2020-02" db="EMBL/GenBank/DDBJ databases">
        <authorList>
            <person name="Meier V. D."/>
        </authorList>
    </citation>
    <scope>NUCLEOTIDE SEQUENCE</scope>
    <source>
        <strain evidence="15">AVDCRST_MAG76</strain>
    </source>
</reference>
<feature type="domain" description="PurM-like N-terminal" evidence="13">
    <location>
        <begin position="47"/>
        <end position="161"/>
    </location>
</feature>
<accession>A0A6J4IQE6</accession>
<evidence type="ECO:0000259" key="14">
    <source>
        <dbReference type="Pfam" id="PF02769"/>
    </source>
</evidence>
<evidence type="ECO:0000256" key="3">
    <source>
        <dbReference type="ARBA" id="ARBA00013047"/>
    </source>
</evidence>
<keyword evidence="7 12" id="KW-0067">ATP-binding</keyword>
<dbReference type="GO" id="GO:0005524">
    <property type="term" value="F:ATP binding"/>
    <property type="evidence" value="ECO:0007669"/>
    <property type="project" value="UniProtKB-KW"/>
</dbReference>
<evidence type="ECO:0000256" key="7">
    <source>
        <dbReference type="ARBA" id="ARBA00022840"/>
    </source>
</evidence>
<dbReference type="InterPro" id="IPR016188">
    <property type="entry name" value="PurM-like_N"/>
</dbReference>
<comment type="pathway">
    <text evidence="1 12">Purine metabolism; IMP biosynthesis via de novo pathway; 5-amino-1-(5-phospho-D-ribosyl)imidazole from N(2)-formyl-N(1)-(5-phospho-D-ribosyl)glycinamide: step 2/2.</text>
</comment>
<sequence>MSTYRDAGVDVDAGEEAVDRIRSAVASTARPGVLGSVGGFGALFDLAALRHYRDPLLVSSTDGVGTKAVLAAQLGVYDTLGFDLVAMCADDLVCTGAEPLFLLDYVLVGHLDPDMVARVVDGIAAACREVGAGLVGGEMAEHPGQLPEGELDLAGFCVGAVERDRLLPQRVEPGCALVGLASPNLRSNGFSLVRKVFAERSLSGEAWAGAGRSLGQVLLEPSVLFAPRARLLLDALDVRALAHITGGGMAAKLGRVLPEGCTAVVDRASWEPPRIFAEVQRAGRISDDEMARVFNLGIGMVAVVPAEQAAAACSLVEGARIVGEVVAADTGAVGRVRWS</sequence>
<comment type="similarity">
    <text evidence="2 12">Belongs to the AIR synthase family.</text>
</comment>
<dbReference type="GO" id="GO:0006189">
    <property type="term" value="P:'de novo' IMP biosynthetic process"/>
    <property type="evidence" value="ECO:0007669"/>
    <property type="project" value="UniProtKB-UniRule"/>
</dbReference>
<dbReference type="InterPro" id="IPR004733">
    <property type="entry name" value="PurM_cligase"/>
</dbReference>
<keyword evidence="6 12" id="KW-0547">Nucleotide-binding</keyword>
<dbReference type="CDD" id="cd02196">
    <property type="entry name" value="PurM"/>
    <property type="match status" value="1"/>
</dbReference>
<evidence type="ECO:0000256" key="10">
    <source>
        <dbReference type="ARBA" id="ARBA00033093"/>
    </source>
</evidence>
<evidence type="ECO:0000256" key="1">
    <source>
        <dbReference type="ARBA" id="ARBA00004686"/>
    </source>
</evidence>
<dbReference type="EMBL" id="CADCSZ010000160">
    <property type="protein sequence ID" value="CAA9257019.1"/>
    <property type="molecule type" value="Genomic_DNA"/>
</dbReference>
<dbReference type="Pfam" id="PF00586">
    <property type="entry name" value="AIRS"/>
    <property type="match status" value="1"/>
</dbReference>
<dbReference type="PANTHER" id="PTHR10520">
    <property type="entry name" value="TRIFUNCTIONAL PURINE BIOSYNTHETIC PROTEIN ADENOSINE-3-RELATED"/>
    <property type="match status" value="1"/>
</dbReference>
<evidence type="ECO:0000259" key="13">
    <source>
        <dbReference type="Pfam" id="PF00586"/>
    </source>
</evidence>
<evidence type="ECO:0000256" key="4">
    <source>
        <dbReference type="ARBA" id="ARBA00020367"/>
    </source>
</evidence>
<gene>
    <name evidence="12" type="primary">purM</name>
    <name evidence="15" type="ORF">AVDCRST_MAG76-2614</name>
</gene>
<organism evidence="15">
    <name type="scientific">uncultured Acidimicrobiales bacterium</name>
    <dbReference type="NCBI Taxonomy" id="310071"/>
    <lineage>
        <taxon>Bacteria</taxon>
        <taxon>Bacillati</taxon>
        <taxon>Actinomycetota</taxon>
        <taxon>Acidimicrobiia</taxon>
        <taxon>Acidimicrobiales</taxon>
        <taxon>environmental samples</taxon>
    </lineage>
</organism>
<dbReference type="InterPro" id="IPR010918">
    <property type="entry name" value="PurM-like_C_dom"/>
</dbReference>
<name>A0A6J4IQE6_9ACTN</name>
<evidence type="ECO:0000256" key="12">
    <source>
        <dbReference type="HAMAP-Rule" id="MF_00741"/>
    </source>
</evidence>
<dbReference type="AlphaFoldDB" id="A0A6J4IQE6"/>
<evidence type="ECO:0000256" key="2">
    <source>
        <dbReference type="ARBA" id="ARBA00010280"/>
    </source>
</evidence>
<keyword evidence="5 12" id="KW-0436">Ligase</keyword>
<dbReference type="UniPathway" id="UPA00074">
    <property type="reaction ID" value="UER00129"/>
</dbReference>
<dbReference type="GO" id="GO:0004641">
    <property type="term" value="F:phosphoribosylformylglycinamidine cyclo-ligase activity"/>
    <property type="evidence" value="ECO:0007669"/>
    <property type="project" value="UniProtKB-UniRule"/>
</dbReference>
<dbReference type="GO" id="GO:0005829">
    <property type="term" value="C:cytosol"/>
    <property type="evidence" value="ECO:0007669"/>
    <property type="project" value="TreeGrafter"/>
</dbReference>
<evidence type="ECO:0000256" key="6">
    <source>
        <dbReference type="ARBA" id="ARBA00022741"/>
    </source>
</evidence>
<evidence type="ECO:0000256" key="11">
    <source>
        <dbReference type="ARBA" id="ARBA00049057"/>
    </source>
</evidence>
<dbReference type="Pfam" id="PF02769">
    <property type="entry name" value="AIRS_C"/>
    <property type="match status" value="1"/>
</dbReference>
<evidence type="ECO:0000313" key="15">
    <source>
        <dbReference type="EMBL" id="CAA9257019.1"/>
    </source>
</evidence>
<evidence type="ECO:0000256" key="5">
    <source>
        <dbReference type="ARBA" id="ARBA00022598"/>
    </source>
</evidence>
<dbReference type="SUPFAM" id="SSF55326">
    <property type="entry name" value="PurM N-terminal domain-like"/>
    <property type="match status" value="1"/>
</dbReference>
<evidence type="ECO:0000256" key="8">
    <source>
        <dbReference type="ARBA" id="ARBA00031908"/>
    </source>
</evidence>
<comment type="subcellular location">
    <subcellularLocation>
        <location evidence="12">Cytoplasm</location>
    </subcellularLocation>
</comment>
<keyword evidence="12" id="KW-0963">Cytoplasm</keyword>
<proteinExistence type="inferred from homology"/>
<dbReference type="Gene3D" id="3.90.650.10">
    <property type="entry name" value="PurM-like C-terminal domain"/>
    <property type="match status" value="1"/>
</dbReference>
<dbReference type="SUPFAM" id="SSF56042">
    <property type="entry name" value="PurM C-terminal domain-like"/>
    <property type="match status" value="1"/>
</dbReference>
<dbReference type="InterPro" id="IPR036676">
    <property type="entry name" value="PurM-like_C_sf"/>
</dbReference>
<dbReference type="FunFam" id="3.30.1330.10:FF:000001">
    <property type="entry name" value="Phosphoribosylformylglycinamidine cyclo-ligase"/>
    <property type="match status" value="1"/>
</dbReference>
<dbReference type="Gene3D" id="3.30.1330.10">
    <property type="entry name" value="PurM-like, N-terminal domain"/>
    <property type="match status" value="1"/>
</dbReference>
<dbReference type="PANTHER" id="PTHR10520:SF12">
    <property type="entry name" value="TRIFUNCTIONAL PURINE BIOSYNTHETIC PROTEIN ADENOSINE-3"/>
    <property type="match status" value="1"/>
</dbReference>
<dbReference type="GO" id="GO:0004637">
    <property type="term" value="F:phosphoribosylamine-glycine ligase activity"/>
    <property type="evidence" value="ECO:0007669"/>
    <property type="project" value="TreeGrafter"/>
</dbReference>
<dbReference type="GO" id="GO:0046084">
    <property type="term" value="P:adenine biosynthetic process"/>
    <property type="evidence" value="ECO:0007669"/>
    <property type="project" value="TreeGrafter"/>
</dbReference>